<dbReference type="OMA" id="SERWANP"/>
<accession>A0A484AQA3</accession>
<gene>
    <name evidence="2" type="ORF">AWZ03_014788</name>
</gene>
<evidence type="ECO:0000313" key="2">
    <source>
        <dbReference type="EMBL" id="TDG38789.1"/>
    </source>
</evidence>
<name>A0A484AQA3_DRONA</name>
<evidence type="ECO:0000313" key="3">
    <source>
        <dbReference type="Proteomes" id="UP000295192"/>
    </source>
</evidence>
<sequence>MEDEVVTICSDEDWEESRALPVRLEDGSGGENTLPQGSPWENQPHTDRIHSIHHSTIDVSVALEDMIVVLRGDSTTMYMQAPGVQRIPPHVEEPTSLPSSPTPSQTENHNVLTDEESERWANPTSRQQARGKRWLSDEAFWSSVEDGAEREAFLSIPRNRTVRPAGTNLAQEVVELVKRETGACSRRHRRTPFNVSSENGVYNVTVAVTGASSPITAS</sequence>
<evidence type="ECO:0000256" key="1">
    <source>
        <dbReference type="SAM" id="MobiDB-lite"/>
    </source>
</evidence>
<dbReference type="EMBL" id="LSRL02001921">
    <property type="protein sequence ID" value="TDG38789.1"/>
    <property type="molecule type" value="Genomic_DNA"/>
</dbReference>
<feature type="region of interest" description="Disordered" evidence="1">
    <location>
        <begin position="24"/>
        <end position="46"/>
    </location>
</feature>
<organism evidence="2 3">
    <name type="scientific">Drosophila navojoa</name>
    <name type="common">Fruit fly</name>
    <dbReference type="NCBI Taxonomy" id="7232"/>
    <lineage>
        <taxon>Eukaryota</taxon>
        <taxon>Metazoa</taxon>
        <taxon>Ecdysozoa</taxon>
        <taxon>Arthropoda</taxon>
        <taxon>Hexapoda</taxon>
        <taxon>Insecta</taxon>
        <taxon>Pterygota</taxon>
        <taxon>Neoptera</taxon>
        <taxon>Endopterygota</taxon>
        <taxon>Diptera</taxon>
        <taxon>Brachycera</taxon>
        <taxon>Muscomorpha</taxon>
        <taxon>Ephydroidea</taxon>
        <taxon>Drosophilidae</taxon>
        <taxon>Drosophila</taxon>
    </lineage>
</organism>
<feature type="compositionally biased region" description="Low complexity" evidence="1">
    <location>
        <begin position="94"/>
        <end position="107"/>
    </location>
</feature>
<keyword evidence="3" id="KW-1185">Reference proteome</keyword>
<dbReference type="AlphaFoldDB" id="A0A484AQA3"/>
<feature type="region of interest" description="Disordered" evidence="1">
    <location>
        <begin position="87"/>
        <end position="132"/>
    </location>
</feature>
<protein>
    <submittedName>
        <fullName evidence="2">Uncharacterized protein</fullName>
    </submittedName>
</protein>
<proteinExistence type="predicted"/>
<dbReference type="Proteomes" id="UP000295192">
    <property type="component" value="Unassembled WGS sequence"/>
</dbReference>
<reference evidence="2 3" key="1">
    <citation type="journal article" date="2019" name="J. Hered.">
        <title>An Improved Genome Assembly for Drosophila navojoa, the Basal Species in the mojavensis Cluster.</title>
        <authorList>
            <person name="Vanderlinde T."/>
            <person name="Dupim E.G."/>
            <person name="Nazario-Yepiz N.O."/>
            <person name="Carvalho A.B."/>
        </authorList>
    </citation>
    <scope>NUCLEOTIDE SEQUENCE [LARGE SCALE GENOMIC DNA]</scope>
    <source>
        <strain evidence="2">Navoj_Jal97</strain>
        <tissue evidence="2">Whole organism</tissue>
    </source>
</reference>
<comment type="caution">
    <text evidence="2">The sequence shown here is derived from an EMBL/GenBank/DDBJ whole genome shotgun (WGS) entry which is preliminary data.</text>
</comment>
<feature type="compositionally biased region" description="Polar residues" evidence="1">
    <location>
        <begin position="31"/>
        <end position="43"/>
    </location>
</feature>